<dbReference type="Pfam" id="PF08867">
    <property type="entry name" value="FRG"/>
    <property type="match status" value="1"/>
</dbReference>
<dbReference type="AlphaFoldDB" id="A0A072NS71"/>
<dbReference type="RefSeq" id="WP_035198937.1">
    <property type="nucleotide sequence ID" value="NZ_JJRY01000037.1"/>
</dbReference>
<dbReference type="PATRIC" id="fig|1348973.3.peg.4650"/>
<proteinExistence type="predicted"/>
<evidence type="ECO:0000313" key="2">
    <source>
        <dbReference type="EMBL" id="KEF36050.1"/>
    </source>
</evidence>
<protein>
    <submittedName>
        <fullName evidence="2">FRG domain protein</fullName>
    </submittedName>
</protein>
<organism evidence="2 3">
    <name type="scientific">Schinkia azotoformans MEV2011</name>
    <dbReference type="NCBI Taxonomy" id="1348973"/>
    <lineage>
        <taxon>Bacteria</taxon>
        <taxon>Bacillati</taxon>
        <taxon>Bacillota</taxon>
        <taxon>Bacilli</taxon>
        <taxon>Bacillales</taxon>
        <taxon>Bacillaceae</taxon>
        <taxon>Calidifontibacillus/Schinkia group</taxon>
        <taxon>Schinkia</taxon>
    </lineage>
</organism>
<dbReference type="OrthoDB" id="9816036at2"/>
<gene>
    <name evidence="2" type="ORF">M670_04779</name>
</gene>
<name>A0A072NS71_SCHAZ</name>
<accession>A0A072NS71</accession>
<evidence type="ECO:0000259" key="1">
    <source>
        <dbReference type="SMART" id="SM00901"/>
    </source>
</evidence>
<dbReference type="Proteomes" id="UP000027936">
    <property type="component" value="Unassembled WGS sequence"/>
</dbReference>
<dbReference type="InterPro" id="IPR014966">
    <property type="entry name" value="FRG-dom"/>
</dbReference>
<feature type="domain" description="FRG" evidence="1">
    <location>
        <begin position="29"/>
        <end position="130"/>
    </location>
</feature>
<dbReference type="EMBL" id="JJRY01000037">
    <property type="protein sequence ID" value="KEF36050.1"/>
    <property type="molecule type" value="Genomic_DNA"/>
</dbReference>
<dbReference type="SMART" id="SM00901">
    <property type="entry name" value="FRG"/>
    <property type="match status" value="1"/>
</dbReference>
<evidence type="ECO:0000313" key="3">
    <source>
        <dbReference type="Proteomes" id="UP000027936"/>
    </source>
</evidence>
<reference evidence="2 3" key="1">
    <citation type="submission" date="2014-04" db="EMBL/GenBank/DDBJ databases">
        <title>Draft genome sequence of Bacillus azotoformans MEV2011, a (co-) denitrifying strain unable to grow in the presence of oxygen.</title>
        <authorList>
            <person name="Nielsen M."/>
            <person name="Schreiber L."/>
            <person name="Finster K."/>
            <person name="Schramm A."/>
        </authorList>
    </citation>
    <scope>NUCLEOTIDE SEQUENCE [LARGE SCALE GENOMIC DNA]</scope>
    <source>
        <strain evidence="2 3">MEV2011</strain>
    </source>
</reference>
<comment type="caution">
    <text evidence="2">The sequence shown here is derived from an EMBL/GenBank/DDBJ whole genome shotgun (WGS) entry which is preliminary data.</text>
</comment>
<sequence length="292" mass="34715">MKNALDITNYFFSENWLKLLEEVTFFAKKSRLVWYRGQSNNASENGCYPLLSGLFRQSFSVDKILQWEELSYKRFFENGFDLHKTENQWDLLYLMQQYGVKTRLLDWSESFAVALYFATRNWDHKTSCSIWLLDPFRLNRIFHNLDELTSMPKTIDFLEARKEFQKTMALSPRMNTYRSMFQKGYFTLQGNTKQGLEEEENGVLLRERILKHIKIDVELRNDVELFLELSGINQLTLFPDLGGLASYVNQWTTTDLMKQKFLKDTNDQNSKLFRQTPSGKIEWKEDENTFLP</sequence>